<dbReference type="PROSITE" id="PS00018">
    <property type="entry name" value="EF_HAND_1"/>
    <property type="match status" value="4"/>
</dbReference>
<comment type="function">
    <text evidence="1">Potential calcium sensor.</text>
</comment>
<dbReference type="CDD" id="cd00051">
    <property type="entry name" value="EFh"/>
    <property type="match status" value="2"/>
</dbReference>
<comment type="caution">
    <text evidence="6">The sequence shown here is derived from an EMBL/GenBank/DDBJ whole genome shotgun (WGS) entry which is preliminary data.</text>
</comment>
<accession>A0A9Q1KHU3</accession>
<keyword evidence="7" id="KW-1185">Reference proteome</keyword>
<proteinExistence type="predicted"/>
<dbReference type="EMBL" id="JAKOGI010000129">
    <property type="protein sequence ID" value="KAJ8443012.1"/>
    <property type="molecule type" value="Genomic_DNA"/>
</dbReference>
<feature type="domain" description="EF-hand" evidence="5">
    <location>
        <begin position="81"/>
        <end position="116"/>
    </location>
</feature>
<dbReference type="PANTHER" id="PTHR10891">
    <property type="entry name" value="EF-HAND CALCIUM-BINDING DOMAIN CONTAINING PROTEIN"/>
    <property type="match status" value="1"/>
</dbReference>
<feature type="domain" description="EF-hand" evidence="5">
    <location>
        <begin position="8"/>
        <end position="43"/>
    </location>
</feature>
<evidence type="ECO:0000313" key="7">
    <source>
        <dbReference type="Proteomes" id="UP001153076"/>
    </source>
</evidence>
<dbReference type="FunFam" id="1.10.238.10:FF:000336">
    <property type="entry name" value="HLH domain-containing protein"/>
    <property type="match status" value="1"/>
</dbReference>
<dbReference type="SUPFAM" id="SSF47473">
    <property type="entry name" value="EF-hand"/>
    <property type="match status" value="1"/>
</dbReference>
<evidence type="ECO:0000313" key="6">
    <source>
        <dbReference type="EMBL" id="KAJ8443012.1"/>
    </source>
</evidence>
<dbReference type="InterPro" id="IPR011992">
    <property type="entry name" value="EF-hand-dom_pair"/>
</dbReference>
<dbReference type="Gene3D" id="1.10.238.10">
    <property type="entry name" value="EF-hand"/>
    <property type="match status" value="2"/>
</dbReference>
<keyword evidence="4" id="KW-0106">Calcium</keyword>
<dbReference type="FunFam" id="1.10.238.10:FF:000353">
    <property type="entry name" value="Probable calcium-binding protein CML31"/>
    <property type="match status" value="1"/>
</dbReference>
<dbReference type="InterPro" id="IPR018247">
    <property type="entry name" value="EF_Hand_1_Ca_BS"/>
</dbReference>
<evidence type="ECO:0000259" key="5">
    <source>
        <dbReference type="PROSITE" id="PS50222"/>
    </source>
</evidence>
<dbReference type="InterPro" id="IPR039647">
    <property type="entry name" value="EF_hand_pair_protein_CML-like"/>
</dbReference>
<evidence type="ECO:0000256" key="2">
    <source>
        <dbReference type="ARBA" id="ARBA00022723"/>
    </source>
</evidence>
<keyword evidence="3" id="KW-0677">Repeat</keyword>
<reference evidence="6" key="1">
    <citation type="submission" date="2022-04" db="EMBL/GenBank/DDBJ databases">
        <title>Carnegiea gigantea Genome sequencing and assembly v2.</title>
        <authorList>
            <person name="Copetti D."/>
            <person name="Sanderson M.J."/>
            <person name="Burquez A."/>
            <person name="Wojciechowski M.F."/>
        </authorList>
    </citation>
    <scope>NUCLEOTIDE SEQUENCE</scope>
    <source>
        <strain evidence="6">SGP5-SGP5p</strain>
        <tissue evidence="6">Aerial part</tissue>
    </source>
</reference>
<dbReference type="InterPro" id="IPR002048">
    <property type="entry name" value="EF_hand_dom"/>
</dbReference>
<dbReference type="AlphaFoldDB" id="A0A9Q1KHU3"/>
<dbReference type="Pfam" id="PF13499">
    <property type="entry name" value="EF-hand_7"/>
    <property type="match status" value="2"/>
</dbReference>
<organism evidence="6 7">
    <name type="scientific">Carnegiea gigantea</name>
    <dbReference type="NCBI Taxonomy" id="171969"/>
    <lineage>
        <taxon>Eukaryota</taxon>
        <taxon>Viridiplantae</taxon>
        <taxon>Streptophyta</taxon>
        <taxon>Embryophyta</taxon>
        <taxon>Tracheophyta</taxon>
        <taxon>Spermatophyta</taxon>
        <taxon>Magnoliopsida</taxon>
        <taxon>eudicotyledons</taxon>
        <taxon>Gunneridae</taxon>
        <taxon>Pentapetalae</taxon>
        <taxon>Caryophyllales</taxon>
        <taxon>Cactineae</taxon>
        <taxon>Cactaceae</taxon>
        <taxon>Cactoideae</taxon>
        <taxon>Echinocereeae</taxon>
        <taxon>Carnegiea</taxon>
    </lineage>
</organism>
<evidence type="ECO:0000256" key="1">
    <source>
        <dbReference type="ARBA" id="ARBA00003291"/>
    </source>
</evidence>
<evidence type="ECO:0000256" key="4">
    <source>
        <dbReference type="ARBA" id="ARBA00022837"/>
    </source>
</evidence>
<dbReference type="GO" id="GO:0005509">
    <property type="term" value="F:calcium ion binding"/>
    <property type="evidence" value="ECO:0007669"/>
    <property type="project" value="InterPro"/>
</dbReference>
<keyword evidence="2" id="KW-0479">Metal-binding</keyword>
<evidence type="ECO:0000256" key="3">
    <source>
        <dbReference type="ARBA" id="ARBA00022737"/>
    </source>
</evidence>
<feature type="domain" description="EF-hand" evidence="5">
    <location>
        <begin position="44"/>
        <end position="79"/>
    </location>
</feature>
<name>A0A9Q1KHU3_9CARY</name>
<gene>
    <name evidence="6" type="ORF">Cgig2_028235</name>
</gene>
<dbReference type="SMART" id="SM00054">
    <property type="entry name" value="EFh"/>
    <property type="match status" value="4"/>
</dbReference>
<sequence length="169" mass="18424">MANSKASSAADELKKIFQKFDANGDGKISEAELRSLMQALGSETSAEEVKRMMAEMDSDGDGFVDLAEFAEFHARSGGNAGSTTELMEAFNLYDKDGNGLISASELHAVLKSLGEKCSIKDCHRMIQSVDIDGDGHVNFEEFKKMMASEQRIHENIGSDGFSKVHLSTY</sequence>
<protein>
    <recommendedName>
        <fullName evidence="5">EF-hand domain-containing protein</fullName>
    </recommendedName>
</protein>
<dbReference type="PROSITE" id="PS50222">
    <property type="entry name" value="EF_HAND_2"/>
    <property type="match status" value="4"/>
</dbReference>
<dbReference type="OrthoDB" id="26525at2759"/>
<dbReference type="Proteomes" id="UP001153076">
    <property type="component" value="Unassembled WGS sequence"/>
</dbReference>
<feature type="domain" description="EF-hand" evidence="5">
    <location>
        <begin position="117"/>
        <end position="152"/>
    </location>
</feature>